<comment type="caution">
    <text evidence="1">The sequence shown here is derived from an EMBL/GenBank/DDBJ whole genome shotgun (WGS) entry which is preliminary data.</text>
</comment>
<keyword evidence="2" id="KW-1185">Reference proteome</keyword>
<protein>
    <submittedName>
        <fullName evidence="1">Uncharacterized protein</fullName>
    </submittedName>
</protein>
<gene>
    <name evidence="1" type="ORF">ACFO3Q_15560</name>
</gene>
<dbReference type="Proteomes" id="UP001595892">
    <property type="component" value="Unassembled WGS sequence"/>
</dbReference>
<proteinExistence type="predicted"/>
<reference evidence="2" key="1">
    <citation type="journal article" date="2019" name="Int. J. Syst. Evol. Microbiol.">
        <title>The Global Catalogue of Microorganisms (GCM) 10K type strain sequencing project: providing services to taxonomists for standard genome sequencing and annotation.</title>
        <authorList>
            <consortium name="The Broad Institute Genomics Platform"/>
            <consortium name="The Broad Institute Genome Sequencing Center for Infectious Disease"/>
            <person name="Wu L."/>
            <person name="Ma J."/>
        </authorList>
    </citation>
    <scope>NUCLEOTIDE SEQUENCE [LARGE SCALE GENOMIC DNA]</scope>
    <source>
        <strain evidence="2">CGMCC 1.13574</strain>
    </source>
</reference>
<evidence type="ECO:0000313" key="1">
    <source>
        <dbReference type="EMBL" id="MFC4729587.1"/>
    </source>
</evidence>
<evidence type="ECO:0000313" key="2">
    <source>
        <dbReference type="Proteomes" id="UP001595892"/>
    </source>
</evidence>
<dbReference type="EMBL" id="JBHSGG010000047">
    <property type="protein sequence ID" value="MFC4729587.1"/>
    <property type="molecule type" value="Genomic_DNA"/>
</dbReference>
<name>A0ABV9NMK5_9GAMM</name>
<sequence length="117" mass="12759">MHRPLLPAPHVPASPAQAPDPRLARTLVQWLALGLACVLMLPAARGSAEAIGWLPFWLVVAPASSLALLFRHRLAAACGALLVARPRRRRGDQARPLRIRRQAHGPLRRMLAALAVR</sequence>
<dbReference type="RefSeq" id="WP_377005613.1">
    <property type="nucleotide sequence ID" value="NZ_JBHSGG010000047.1"/>
</dbReference>
<accession>A0ABV9NMK5</accession>
<organism evidence="1 2">
    <name type="scientific">Coralloluteibacterium thermophilum</name>
    <dbReference type="NCBI Taxonomy" id="2707049"/>
    <lineage>
        <taxon>Bacteria</taxon>
        <taxon>Pseudomonadati</taxon>
        <taxon>Pseudomonadota</taxon>
        <taxon>Gammaproteobacteria</taxon>
        <taxon>Lysobacterales</taxon>
        <taxon>Lysobacteraceae</taxon>
        <taxon>Coralloluteibacterium</taxon>
    </lineage>
</organism>